<reference evidence="1" key="1">
    <citation type="submission" date="2021-04" db="EMBL/GenBank/DDBJ databases">
        <title>Pseudaminobacter soli sp. nov., isolated from paddy soil contaminated by heavy metals.</title>
        <authorList>
            <person name="Zhang K."/>
        </authorList>
    </citation>
    <scope>NUCLEOTIDE SEQUENCE</scope>
    <source>
        <strain evidence="1">19-2017</strain>
    </source>
</reference>
<evidence type="ECO:0000313" key="1">
    <source>
        <dbReference type="EMBL" id="MBS3647044.1"/>
    </source>
</evidence>
<name>A0A942I1M5_9HYPH</name>
<protein>
    <submittedName>
        <fullName evidence="1">Uncharacterized protein</fullName>
    </submittedName>
</protein>
<gene>
    <name evidence="1" type="ORF">KEU06_00185</name>
</gene>
<organism evidence="1 2">
    <name type="scientific">Pseudaminobacter soli</name>
    <name type="common">ex Zhang et al. 2022</name>
    <dbReference type="NCBI Taxonomy" id="2831468"/>
    <lineage>
        <taxon>Bacteria</taxon>
        <taxon>Pseudomonadati</taxon>
        <taxon>Pseudomonadota</taxon>
        <taxon>Alphaproteobacteria</taxon>
        <taxon>Hyphomicrobiales</taxon>
        <taxon>Phyllobacteriaceae</taxon>
        <taxon>Pseudaminobacter</taxon>
    </lineage>
</organism>
<accession>A0A942I1M5</accession>
<dbReference type="AlphaFoldDB" id="A0A942I1M5"/>
<dbReference type="EMBL" id="JAGWCR010000001">
    <property type="protein sequence ID" value="MBS3647044.1"/>
    <property type="molecule type" value="Genomic_DNA"/>
</dbReference>
<comment type="caution">
    <text evidence="1">The sequence shown here is derived from an EMBL/GenBank/DDBJ whole genome shotgun (WGS) entry which is preliminary data.</text>
</comment>
<dbReference type="RefSeq" id="WP_188252619.1">
    <property type="nucleotide sequence ID" value="NZ_JABVCF010000001.1"/>
</dbReference>
<dbReference type="Proteomes" id="UP000680348">
    <property type="component" value="Unassembled WGS sequence"/>
</dbReference>
<keyword evidence="2" id="KW-1185">Reference proteome</keyword>
<sequence>MHPVHFLFDEIYDDYWGMPRRHSGKVEGYLPTPFPVGLTVPVREVIISWTERTLESSGHFCLAAAERLKAMRSRAAIAPSLRVVECH</sequence>
<evidence type="ECO:0000313" key="2">
    <source>
        <dbReference type="Proteomes" id="UP000680348"/>
    </source>
</evidence>
<proteinExistence type="predicted"/>